<dbReference type="STRING" id="73230.A0A2B7ZT95"/>
<dbReference type="InterPro" id="IPR056884">
    <property type="entry name" value="NPHP3-like_N"/>
</dbReference>
<feature type="repeat" description="ANK" evidence="3">
    <location>
        <begin position="1053"/>
        <end position="1085"/>
    </location>
</feature>
<feature type="repeat" description="ANK" evidence="3">
    <location>
        <begin position="820"/>
        <end position="852"/>
    </location>
</feature>
<evidence type="ECO:0000259" key="5">
    <source>
        <dbReference type="Pfam" id="PF24883"/>
    </source>
</evidence>
<dbReference type="Pfam" id="PF22939">
    <property type="entry name" value="WHD_GPIID"/>
    <property type="match status" value="1"/>
</dbReference>
<dbReference type="PROSITE" id="PS50088">
    <property type="entry name" value="ANK_REPEAT"/>
    <property type="match status" value="10"/>
</dbReference>
<evidence type="ECO:0000313" key="6">
    <source>
        <dbReference type="EMBL" id="PGH36418.1"/>
    </source>
</evidence>
<dbReference type="Pfam" id="PF12796">
    <property type="entry name" value="Ank_2"/>
    <property type="match status" value="4"/>
</dbReference>
<dbReference type="PANTHER" id="PTHR24198">
    <property type="entry name" value="ANKYRIN REPEAT AND PROTEIN KINASE DOMAIN-CONTAINING PROTEIN"/>
    <property type="match status" value="1"/>
</dbReference>
<dbReference type="SUPFAM" id="SSF48403">
    <property type="entry name" value="Ankyrin repeat"/>
    <property type="match status" value="2"/>
</dbReference>
<dbReference type="PROSITE" id="PS50297">
    <property type="entry name" value="ANK_REP_REGION"/>
    <property type="match status" value="7"/>
</dbReference>
<dbReference type="PANTHER" id="PTHR24198:SF194">
    <property type="entry name" value="INVERSIN-A"/>
    <property type="match status" value="1"/>
</dbReference>
<dbReference type="SUPFAM" id="SSF52540">
    <property type="entry name" value="P-loop containing nucleoside triphosphate hydrolases"/>
    <property type="match status" value="1"/>
</dbReference>
<evidence type="ECO:0000256" key="3">
    <source>
        <dbReference type="PROSITE-ProRule" id="PRU00023"/>
    </source>
</evidence>
<dbReference type="Proteomes" id="UP000226031">
    <property type="component" value="Unassembled WGS sequence"/>
</dbReference>
<accession>A0A2B7ZT95</accession>
<dbReference type="Pfam" id="PF13637">
    <property type="entry name" value="Ank_4"/>
    <property type="match status" value="1"/>
</dbReference>
<dbReference type="EMBL" id="PDND01000008">
    <property type="protein sequence ID" value="PGH36418.1"/>
    <property type="molecule type" value="Genomic_DNA"/>
</dbReference>
<evidence type="ECO:0000313" key="7">
    <source>
        <dbReference type="Proteomes" id="UP000226031"/>
    </source>
</evidence>
<dbReference type="AlphaFoldDB" id="A0A2B7ZT95"/>
<feature type="repeat" description="ANK" evidence="3">
    <location>
        <begin position="856"/>
        <end position="885"/>
    </location>
</feature>
<feature type="repeat" description="ANK" evidence="3">
    <location>
        <begin position="1020"/>
        <end position="1048"/>
    </location>
</feature>
<name>A0A2B7ZT95_9EURO</name>
<dbReference type="Gene3D" id="3.40.50.300">
    <property type="entry name" value="P-loop containing nucleotide triphosphate hydrolases"/>
    <property type="match status" value="1"/>
</dbReference>
<dbReference type="VEuPathDB" id="FungiDB:EMCG_06118"/>
<feature type="repeat" description="ANK" evidence="3">
    <location>
        <begin position="987"/>
        <end position="1019"/>
    </location>
</feature>
<gene>
    <name evidence="6" type="ORF">GX50_00754</name>
</gene>
<organism evidence="6 7">
    <name type="scientific">[Emmonsia] crescens</name>
    <dbReference type="NCBI Taxonomy" id="73230"/>
    <lineage>
        <taxon>Eukaryota</taxon>
        <taxon>Fungi</taxon>
        <taxon>Dikarya</taxon>
        <taxon>Ascomycota</taxon>
        <taxon>Pezizomycotina</taxon>
        <taxon>Eurotiomycetes</taxon>
        <taxon>Eurotiomycetidae</taxon>
        <taxon>Onygenales</taxon>
        <taxon>Ajellomycetaceae</taxon>
        <taxon>Emergomyces</taxon>
    </lineage>
</organism>
<feature type="domain" description="Nephrocystin 3-like N-terminal" evidence="5">
    <location>
        <begin position="224"/>
        <end position="386"/>
    </location>
</feature>
<keyword evidence="1" id="KW-0677">Repeat</keyword>
<sequence>MVMEFVSFAAAILALTKVTTTALKAISFYSSTLNASELEIPKIKLEIESLQIVLQCLASLAQKADGGEEGAESALPTLKAMCAPHEGLLALCLKALENLNSRLDFDSQDDSKAKKIVQKLRWPLKKKETGQLILDIRGYTERLVQAVQGDQASTILDIKAMMQSQQSFESLSRNVLEMKDMIQSQQNFELASRKETLQNIDQWLSAADPLSNFVKAKRKRHHRTSLWFIQSDHFVEWRSHTPSFCWLHGILGCGKTVMSSVIIEQINLECMSDPALALAYFYFDFSDPDKMTPESMTRSLIKQLWGQSRDVPPALASLYETFKDRMFPPEPNELLTTLRNIIESFNESFIVLDALDECSDVSELLHIIRDILSHASVKVHFLTTSRQAQNIEDEVDSLPGKVQKVPMDKTQVNGDICIFVHECLRTDTRFKRWRNYPDIQKEIESQTTNKADGMFQWAVCQLERLRNCAHADTVREALASPPESLNAIYERILCDIDLKWKKDAPKILRWLAFSARPLTIAELAEMFKINVDDYPQFNPERRLFDPRDTLDMCFPLVIVDVAEGGGEVVRLAHLSVKEFILSNYPSSGPLSYYHISEDSANVEMAVICLGYLLRVGQETVVDDRILTQFPLARYASRYWTHHVRSTNTFTLGVRTLATKLLSPGSLAYINWIRLHDPEAPTREPRYKREKSTVRAPFYYMALTGLADLTELLLEDGVNPDIYRGSYGSPLQAASYMGHIRVTKQLLANGADVNLRRGGSGNALRLATSRGHKEIVQLLLDNGADINVSGPLLQEAASRGHIGTVELLLRRGENPNAQEDDYGSSLQSACTYGHDQVVDILIKSGADVNIRGGFYGNPLRAASARGHLDISRKLLLKGADPNSETKGGKYTSALEVASANGHLHIVEELLLNGAIIDMVDREGGTALQLALSRGHESISLLLLGKGSNPAWAGGHYGSVLQAAARGGVLSAVKLIIDSGVDVNTFGGKYGTALQAASFKGQVDVVELLISRGARVDTEGGHHGSALHAASSTGHANVVQVLLRHGAKVNRIIGKFSFPIQEAAAHNHPQVVQLLLENGADVNSSRGRRGHVLDIAARRGSTEVVRVLLKWAADSCVRLDALEDARTGALECEEYQIATLLSQ</sequence>
<dbReference type="PRINTS" id="PR01415">
    <property type="entry name" value="ANKYRIN"/>
</dbReference>
<feature type="repeat" description="ANK" evidence="3">
    <location>
        <begin position="792"/>
        <end position="819"/>
    </location>
</feature>
<proteinExistence type="predicted"/>
<dbReference type="Gene3D" id="1.25.40.20">
    <property type="entry name" value="Ankyrin repeat-containing domain"/>
    <property type="match status" value="2"/>
</dbReference>
<evidence type="ECO:0000256" key="1">
    <source>
        <dbReference type="ARBA" id="ARBA00022737"/>
    </source>
</evidence>
<keyword evidence="2 3" id="KW-0040">ANK repeat</keyword>
<feature type="repeat" description="ANK" evidence="3">
    <location>
        <begin position="725"/>
        <end position="757"/>
    </location>
</feature>
<dbReference type="InterPro" id="IPR002110">
    <property type="entry name" value="Ankyrin_rpt"/>
</dbReference>
<comment type="caution">
    <text evidence="6">The sequence shown here is derived from an EMBL/GenBank/DDBJ whole genome shotgun (WGS) entry which is preliminary data.</text>
</comment>
<evidence type="ECO:0000256" key="2">
    <source>
        <dbReference type="ARBA" id="ARBA00023043"/>
    </source>
</evidence>
<dbReference type="InterPro" id="IPR027417">
    <property type="entry name" value="P-loop_NTPase"/>
</dbReference>
<dbReference type="InterPro" id="IPR036770">
    <property type="entry name" value="Ankyrin_rpt-contain_sf"/>
</dbReference>
<feature type="domain" description="GPI inositol-deacylase winged helix" evidence="4">
    <location>
        <begin position="498"/>
        <end position="583"/>
    </location>
</feature>
<feature type="repeat" description="ANK" evidence="3">
    <location>
        <begin position="758"/>
        <end position="790"/>
    </location>
</feature>
<dbReference type="InterPro" id="IPR054471">
    <property type="entry name" value="GPIID_WHD"/>
</dbReference>
<reference evidence="6 7" key="1">
    <citation type="submission" date="2017-10" db="EMBL/GenBank/DDBJ databases">
        <title>Comparative genomics in systemic dimorphic fungi from Ajellomycetaceae.</title>
        <authorList>
            <person name="Munoz J.F."/>
            <person name="Mcewen J.G."/>
            <person name="Clay O.K."/>
            <person name="Cuomo C.A."/>
        </authorList>
    </citation>
    <scope>NUCLEOTIDE SEQUENCE [LARGE SCALE GENOMIC DNA]</scope>
    <source>
        <strain evidence="6 7">UAMH4076</strain>
    </source>
</reference>
<dbReference type="SMART" id="SM00248">
    <property type="entry name" value="ANK"/>
    <property type="match status" value="13"/>
</dbReference>
<feature type="repeat" description="ANK" evidence="3">
    <location>
        <begin position="921"/>
        <end position="947"/>
    </location>
</feature>
<evidence type="ECO:0000259" key="4">
    <source>
        <dbReference type="Pfam" id="PF22939"/>
    </source>
</evidence>
<keyword evidence="7" id="KW-1185">Reference proteome</keyword>
<protein>
    <submittedName>
        <fullName evidence="6">Uncharacterized protein</fullName>
    </submittedName>
</protein>
<dbReference type="Pfam" id="PF24883">
    <property type="entry name" value="NPHP3_N"/>
    <property type="match status" value="1"/>
</dbReference>
<feature type="repeat" description="ANK" evidence="3">
    <location>
        <begin position="888"/>
        <end position="920"/>
    </location>
</feature>